<dbReference type="Pfam" id="PF00885">
    <property type="entry name" value="DMRL_synthase"/>
    <property type="match status" value="1"/>
</dbReference>
<dbReference type="UniPathway" id="UPA00275">
    <property type="reaction ID" value="UER00404"/>
</dbReference>
<dbReference type="CDD" id="cd09209">
    <property type="entry name" value="Lumazine_synthase-I"/>
    <property type="match status" value="1"/>
</dbReference>
<keyword evidence="10" id="KW-1185">Reference proteome</keyword>
<evidence type="ECO:0000256" key="6">
    <source>
        <dbReference type="ARBA" id="ARBA00048785"/>
    </source>
</evidence>
<dbReference type="SUPFAM" id="SSF52121">
    <property type="entry name" value="Lumazine synthase"/>
    <property type="match status" value="1"/>
</dbReference>
<comment type="similarity">
    <text evidence="2 7">Belongs to the DMRL synthase family.</text>
</comment>
<protein>
    <recommendedName>
        <fullName evidence="3 7">6,7-dimethyl-8-ribityllumazine synthase</fullName>
        <shortName evidence="7">DMRL synthase</shortName>
        <shortName evidence="7">LS</shortName>
        <shortName evidence="7">Lumazine synthase</shortName>
        <ecNumber evidence="3 7">2.5.1.78</ecNumber>
    </recommendedName>
</protein>
<reference evidence="9" key="1">
    <citation type="submission" date="2018-10" db="EMBL/GenBank/DDBJ databases">
        <authorList>
            <person name="Peiro R."/>
            <person name="Begona"/>
            <person name="Cbmso G."/>
            <person name="Lopez M."/>
            <person name="Gonzalez S."/>
            <person name="Sacristan E."/>
            <person name="Castillo E."/>
        </authorList>
    </citation>
    <scope>NUCLEOTIDE SEQUENCE</scope>
    <source>
        <strain evidence="9">Rhod_genome</strain>
    </source>
</reference>
<sequence length="168" mass="18040">MAGPSTTTRITEEPLPGARILIVEARYYHDIADALLEGARRVLDAARVEWDIVSVPGSLEVPQAVAIALEAPVHTRRLPFDGIVALGCVIRGETSHYDIVAGESARALMDLAVRHRVPIGNGIVTTDTHLQAMTRADPEQGDKGGVAAAAVTSLIRVKRHLQSPRSDR</sequence>
<evidence type="ECO:0000256" key="1">
    <source>
        <dbReference type="ARBA" id="ARBA00004917"/>
    </source>
</evidence>
<evidence type="ECO:0000313" key="9">
    <source>
        <dbReference type="EMBL" id="VCU07904.1"/>
    </source>
</evidence>
<dbReference type="Proteomes" id="UP000289200">
    <property type="component" value="Unassembled WGS sequence"/>
</dbReference>
<dbReference type="AlphaFoldDB" id="A0A327K5L2"/>
<dbReference type="Gene3D" id="3.40.50.960">
    <property type="entry name" value="Lumazine/riboflavin synthase"/>
    <property type="match status" value="1"/>
</dbReference>
<dbReference type="InterPro" id="IPR034964">
    <property type="entry name" value="LS"/>
</dbReference>
<dbReference type="OrthoDB" id="9809709at2"/>
<dbReference type="GO" id="GO:0009231">
    <property type="term" value="P:riboflavin biosynthetic process"/>
    <property type="evidence" value="ECO:0007669"/>
    <property type="project" value="UniProtKB-UniRule"/>
</dbReference>
<evidence type="ECO:0000256" key="2">
    <source>
        <dbReference type="ARBA" id="ARBA00007424"/>
    </source>
</evidence>
<comment type="caution">
    <text evidence="8">The sequence shown here is derived from an EMBL/GenBank/DDBJ whole genome shotgun (WGS) entry which is preliminary data.</text>
</comment>
<evidence type="ECO:0000313" key="10">
    <source>
        <dbReference type="Proteomes" id="UP000289200"/>
    </source>
</evidence>
<dbReference type="EC" id="2.5.1.78" evidence="3 7"/>
<evidence type="ECO:0000313" key="8">
    <source>
        <dbReference type="EMBL" id="MTW15629.1"/>
    </source>
</evidence>
<comment type="pathway">
    <text evidence="1 7">Cofactor biosynthesis; riboflavin biosynthesis; riboflavin from 2-hydroxy-3-oxobutyl phosphate and 5-amino-6-(D-ribitylamino)uracil: step 1/2.</text>
</comment>
<dbReference type="Proteomes" id="UP000438991">
    <property type="component" value="Unassembled WGS sequence"/>
</dbReference>
<dbReference type="HAMAP" id="MF_00178">
    <property type="entry name" value="Lumazine_synth"/>
    <property type="match status" value="1"/>
</dbReference>
<dbReference type="PANTHER" id="PTHR21058">
    <property type="entry name" value="6,7-DIMETHYL-8-RIBITYLLUMAZINE SYNTHASE DMRL SYNTHASE LUMAZINE SYNTHASE"/>
    <property type="match status" value="1"/>
</dbReference>
<evidence type="ECO:0000256" key="5">
    <source>
        <dbReference type="ARBA" id="ARBA00022679"/>
    </source>
</evidence>
<accession>A0A327K5L2</accession>
<comment type="function">
    <text evidence="7">Catalyzes the formation of 6,7-dimethyl-8-ribityllumazine by condensation of 5-amino-6-(D-ribitylamino)uracil with 3,4-dihydroxy-2-butanone 4-phosphate. This is the penultimate step in the biosynthesis of riboflavin.</text>
</comment>
<dbReference type="GO" id="GO:0005829">
    <property type="term" value="C:cytosol"/>
    <property type="evidence" value="ECO:0007669"/>
    <property type="project" value="TreeGrafter"/>
</dbReference>
<evidence type="ECO:0000313" key="11">
    <source>
        <dbReference type="Proteomes" id="UP000438991"/>
    </source>
</evidence>
<feature type="binding site" evidence="7">
    <location>
        <position position="27"/>
    </location>
    <ligand>
        <name>5-amino-6-(D-ribitylamino)uracil</name>
        <dbReference type="ChEBI" id="CHEBI:15934"/>
    </ligand>
</feature>
<name>A0A327K5L2_9BRAD</name>
<dbReference type="InterPro" id="IPR036467">
    <property type="entry name" value="LS/RS_sf"/>
</dbReference>
<dbReference type="RefSeq" id="WP_111388175.1">
    <property type="nucleotide sequence ID" value="NZ_NPEW01000301.1"/>
</dbReference>
<reference evidence="8 11" key="3">
    <citation type="submission" date="2019-11" db="EMBL/GenBank/DDBJ databases">
        <title>Whole-genome sequence of Rhodoplanes serenus DSM 18633, type strain.</title>
        <authorList>
            <person name="Kyndt J.A."/>
            <person name="Meyer T.E."/>
        </authorList>
    </citation>
    <scope>NUCLEOTIDE SEQUENCE [LARGE SCALE GENOMIC DNA]</scope>
    <source>
        <strain evidence="8 11">DSM 18633</strain>
    </source>
</reference>
<dbReference type="GO" id="GO:0009349">
    <property type="term" value="C:riboflavin synthase complex"/>
    <property type="evidence" value="ECO:0007669"/>
    <property type="project" value="UniProtKB-UniRule"/>
</dbReference>
<keyword evidence="4 7" id="KW-0686">Riboflavin biosynthesis</keyword>
<feature type="binding site" evidence="7">
    <location>
        <position position="135"/>
    </location>
    <ligand>
        <name>(2S)-2-hydroxy-3-oxobutyl phosphate</name>
        <dbReference type="ChEBI" id="CHEBI:58830"/>
    </ligand>
</feature>
<dbReference type="GO" id="GO:0000906">
    <property type="term" value="F:6,7-dimethyl-8-ribityllumazine synthase activity"/>
    <property type="evidence" value="ECO:0007669"/>
    <property type="project" value="UniProtKB-UniRule"/>
</dbReference>
<feature type="binding site" evidence="7">
    <location>
        <begin position="88"/>
        <end position="90"/>
    </location>
    <ligand>
        <name>5-amino-6-(D-ribitylamino)uracil</name>
        <dbReference type="ChEBI" id="CHEBI:15934"/>
    </ligand>
</feature>
<proteinExistence type="inferred from homology"/>
<feature type="active site" description="Proton donor" evidence="7">
    <location>
        <position position="96"/>
    </location>
</feature>
<evidence type="ECO:0000256" key="3">
    <source>
        <dbReference type="ARBA" id="ARBA00012664"/>
    </source>
</evidence>
<evidence type="ECO:0000256" key="7">
    <source>
        <dbReference type="HAMAP-Rule" id="MF_00178"/>
    </source>
</evidence>
<feature type="binding site" evidence="7">
    <location>
        <begin position="93"/>
        <end position="94"/>
    </location>
    <ligand>
        <name>(2S)-2-hydroxy-3-oxobutyl phosphate</name>
        <dbReference type="ChEBI" id="CHEBI:58830"/>
    </ligand>
</feature>
<comment type="catalytic activity">
    <reaction evidence="6 7">
        <text>(2S)-2-hydroxy-3-oxobutyl phosphate + 5-amino-6-(D-ribitylamino)uracil = 6,7-dimethyl-8-(1-D-ribityl)lumazine + phosphate + 2 H2O + H(+)</text>
        <dbReference type="Rhea" id="RHEA:26152"/>
        <dbReference type="ChEBI" id="CHEBI:15377"/>
        <dbReference type="ChEBI" id="CHEBI:15378"/>
        <dbReference type="ChEBI" id="CHEBI:15934"/>
        <dbReference type="ChEBI" id="CHEBI:43474"/>
        <dbReference type="ChEBI" id="CHEBI:58201"/>
        <dbReference type="ChEBI" id="CHEBI:58830"/>
        <dbReference type="EC" id="2.5.1.78"/>
    </reaction>
</comment>
<reference evidence="10" key="2">
    <citation type="submission" date="2018-10" db="EMBL/GenBank/DDBJ databases">
        <authorList>
            <person name="Peiro R."/>
            <person name="Begona"/>
            <person name="Cbmso G."/>
            <person name="Lopez M."/>
            <person name="Gonzalez S."/>
            <person name="Sacristan E."/>
            <person name="Castillo E."/>
        </authorList>
    </citation>
    <scope>NUCLEOTIDE SEQUENCE [LARGE SCALE GENOMIC DNA]</scope>
</reference>
<feature type="binding site" evidence="7">
    <location>
        <begin position="58"/>
        <end position="60"/>
    </location>
    <ligand>
        <name>5-amino-6-(D-ribitylamino)uracil</name>
        <dbReference type="ChEBI" id="CHEBI:15934"/>
    </ligand>
</feature>
<dbReference type="InterPro" id="IPR002180">
    <property type="entry name" value="LS/RS"/>
</dbReference>
<dbReference type="NCBIfam" id="TIGR00114">
    <property type="entry name" value="lumazine-synth"/>
    <property type="match status" value="1"/>
</dbReference>
<dbReference type="EMBL" id="UWOC01000077">
    <property type="protein sequence ID" value="VCU07904.1"/>
    <property type="molecule type" value="Genomic_DNA"/>
</dbReference>
<keyword evidence="5 7" id="KW-0808">Transferase</keyword>
<organism evidence="8 11">
    <name type="scientific">Rhodoplanes serenus</name>
    <dbReference type="NCBI Taxonomy" id="200615"/>
    <lineage>
        <taxon>Bacteria</taxon>
        <taxon>Pseudomonadati</taxon>
        <taxon>Pseudomonadota</taxon>
        <taxon>Alphaproteobacteria</taxon>
        <taxon>Hyphomicrobiales</taxon>
        <taxon>Nitrobacteraceae</taxon>
        <taxon>Rhodoplanes</taxon>
    </lineage>
</organism>
<gene>
    <name evidence="9" type="primary">ribH1</name>
    <name evidence="7" type="synonym">ribH</name>
    <name evidence="8" type="ORF">GJ689_05345</name>
    <name evidence="9" type="ORF">RHODGE_RHODGE_01054</name>
</gene>
<dbReference type="PANTHER" id="PTHR21058:SF0">
    <property type="entry name" value="6,7-DIMETHYL-8-RIBITYLLUMAZINE SYNTHASE"/>
    <property type="match status" value="1"/>
</dbReference>
<feature type="binding site" evidence="7">
    <location>
        <position position="121"/>
    </location>
    <ligand>
        <name>5-amino-6-(D-ribitylamino)uracil</name>
        <dbReference type="ChEBI" id="CHEBI:15934"/>
    </ligand>
</feature>
<dbReference type="EMBL" id="WNKV01000003">
    <property type="protein sequence ID" value="MTW15629.1"/>
    <property type="molecule type" value="Genomic_DNA"/>
</dbReference>
<evidence type="ECO:0000256" key="4">
    <source>
        <dbReference type="ARBA" id="ARBA00022619"/>
    </source>
</evidence>